<dbReference type="Proteomes" id="UP000298058">
    <property type="component" value="Unassembled WGS sequence"/>
</dbReference>
<accession>A0A4R9M503</accession>
<evidence type="ECO:0000259" key="1">
    <source>
        <dbReference type="Pfam" id="PF08386"/>
    </source>
</evidence>
<dbReference type="InterPro" id="IPR029058">
    <property type="entry name" value="AB_hydrolase_fold"/>
</dbReference>
<feature type="domain" description="AB hydrolase-1" evidence="2">
    <location>
        <begin position="85"/>
        <end position="188"/>
    </location>
</feature>
<evidence type="ECO:0000313" key="4">
    <source>
        <dbReference type="Proteomes" id="UP000298058"/>
    </source>
</evidence>
<dbReference type="PANTHER" id="PTHR43358">
    <property type="entry name" value="ALPHA/BETA-HYDROLASE"/>
    <property type="match status" value="1"/>
</dbReference>
<dbReference type="OrthoDB" id="9776685at2"/>
<dbReference type="InterPro" id="IPR013595">
    <property type="entry name" value="Pept_S33_TAP-like_C"/>
</dbReference>
<dbReference type="EMBL" id="RQHW01000002">
    <property type="protein sequence ID" value="TGN21152.1"/>
    <property type="molecule type" value="Genomic_DNA"/>
</dbReference>
<dbReference type="PANTHER" id="PTHR43358:SF4">
    <property type="entry name" value="ALPHA_BETA HYDROLASE FOLD-1 DOMAIN-CONTAINING PROTEIN"/>
    <property type="match status" value="1"/>
</dbReference>
<dbReference type="GO" id="GO:0016787">
    <property type="term" value="F:hydrolase activity"/>
    <property type="evidence" value="ECO:0007669"/>
    <property type="project" value="UniProtKB-KW"/>
</dbReference>
<dbReference type="Gene3D" id="3.40.50.1820">
    <property type="entry name" value="alpha/beta hydrolase"/>
    <property type="match status" value="1"/>
</dbReference>
<feature type="domain" description="Peptidase S33 tripeptidyl aminopeptidase-like C-terminal" evidence="1">
    <location>
        <begin position="226"/>
        <end position="300"/>
    </location>
</feature>
<organism evidence="3 4">
    <name type="scientific">Leptospira idonii</name>
    <dbReference type="NCBI Taxonomy" id="1193500"/>
    <lineage>
        <taxon>Bacteria</taxon>
        <taxon>Pseudomonadati</taxon>
        <taxon>Spirochaetota</taxon>
        <taxon>Spirochaetia</taxon>
        <taxon>Leptospirales</taxon>
        <taxon>Leptospiraceae</taxon>
        <taxon>Leptospira</taxon>
    </lineage>
</organism>
<comment type="caution">
    <text evidence="3">The sequence shown here is derived from an EMBL/GenBank/DDBJ whole genome shotgun (WGS) entry which is preliminary data.</text>
</comment>
<sequence>MLSKKRVFAIVLILFVLLLLYAGEYFSKEIVSFRVRSFAEDQARSKIKNMKEIGLPEPENLRFQNGSISLQSWFFKNPKRKKCGVVLLHGHTGTRWGILKYAPLFWKRGCSLFAYDARHHGESNGDYGTFGYYEKTDLDRAVDYFSEISGIPEEQIGVLGESYGAATSIQLADVRKELAFVIAESSYKDMRSVIEKRAVELYGFPILIVSPIAFQIAEIKAKFHVSETAPVRSAAKAEFPILLIHSKTDELTPYEHSVEIFEAIPGNRKSIFITEWGAPHSRSINTNYAEVEKKVDAFVKEFAPKEFQ</sequence>
<proteinExistence type="predicted"/>
<keyword evidence="4" id="KW-1185">Reference proteome</keyword>
<dbReference type="RefSeq" id="WP_135758687.1">
    <property type="nucleotide sequence ID" value="NZ_RQHW01000002.1"/>
</dbReference>
<keyword evidence="3" id="KW-0378">Hydrolase</keyword>
<dbReference type="AlphaFoldDB" id="A0A4R9M503"/>
<name>A0A4R9M503_9LEPT</name>
<dbReference type="Pfam" id="PF12697">
    <property type="entry name" value="Abhydrolase_6"/>
    <property type="match status" value="1"/>
</dbReference>
<protein>
    <submittedName>
        <fullName evidence="3">Alpha/beta fold hydrolase</fullName>
    </submittedName>
</protein>
<dbReference type="InterPro" id="IPR052920">
    <property type="entry name" value="DNA-binding_regulatory"/>
</dbReference>
<dbReference type="Pfam" id="PF08386">
    <property type="entry name" value="Abhydrolase_4"/>
    <property type="match status" value="1"/>
</dbReference>
<evidence type="ECO:0000313" key="3">
    <source>
        <dbReference type="EMBL" id="TGN21152.1"/>
    </source>
</evidence>
<evidence type="ECO:0000259" key="2">
    <source>
        <dbReference type="Pfam" id="PF12697"/>
    </source>
</evidence>
<dbReference type="SUPFAM" id="SSF53474">
    <property type="entry name" value="alpha/beta-Hydrolases"/>
    <property type="match status" value="1"/>
</dbReference>
<dbReference type="InterPro" id="IPR000073">
    <property type="entry name" value="AB_hydrolase_1"/>
</dbReference>
<reference evidence="3" key="1">
    <citation type="journal article" date="2019" name="PLoS Negl. Trop. Dis.">
        <title>Revisiting the worldwide diversity of Leptospira species in the environment.</title>
        <authorList>
            <person name="Vincent A.T."/>
            <person name="Schiettekatte O."/>
            <person name="Bourhy P."/>
            <person name="Veyrier F.J."/>
            <person name="Picardeau M."/>
        </authorList>
    </citation>
    <scope>NUCLEOTIDE SEQUENCE [LARGE SCALE GENOMIC DNA]</scope>
    <source>
        <strain evidence="3">201300427</strain>
    </source>
</reference>
<gene>
    <name evidence="3" type="ORF">EHS15_01140</name>
</gene>